<dbReference type="SUPFAM" id="SSF53474">
    <property type="entry name" value="alpha/beta-Hydrolases"/>
    <property type="match status" value="1"/>
</dbReference>
<dbReference type="CDD" id="cd00519">
    <property type="entry name" value="Lipase_3"/>
    <property type="match status" value="1"/>
</dbReference>
<feature type="domain" description="Fungal lipase-type" evidence="5">
    <location>
        <begin position="114"/>
        <end position="284"/>
    </location>
</feature>
<evidence type="ECO:0000256" key="3">
    <source>
        <dbReference type="SAM" id="MobiDB-lite"/>
    </source>
</evidence>
<feature type="signal peptide" evidence="4">
    <location>
        <begin position="1"/>
        <end position="24"/>
    </location>
</feature>
<dbReference type="InterPro" id="IPR051299">
    <property type="entry name" value="AB_hydrolase_lip/est"/>
</dbReference>
<dbReference type="GO" id="GO:0006629">
    <property type="term" value="P:lipid metabolic process"/>
    <property type="evidence" value="ECO:0007669"/>
    <property type="project" value="InterPro"/>
</dbReference>
<dbReference type="EMBL" id="JAPEUX010000010">
    <property type="protein sequence ID" value="KAJ4344807.1"/>
    <property type="molecule type" value="Genomic_DNA"/>
</dbReference>
<dbReference type="GeneID" id="80916081"/>
<reference evidence="6" key="1">
    <citation type="submission" date="2022-10" db="EMBL/GenBank/DDBJ databases">
        <title>Tapping the CABI collections for fungal endophytes: first genome assemblies for Collariella, Neodidymelliopsis, Ascochyta clinopodiicola, Didymella pomorum, Didymosphaeria variabile, Neocosmospora piperis and Neocucurbitaria cava.</title>
        <authorList>
            <person name="Hill R."/>
        </authorList>
    </citation>
    <scope>NUCLEOTIDE SEQUENCE</scope>
    <source>
        <strain evidence="6">IMI 356815</strain>
    </source>
</reference>
<evidence type="ECO:0000313" key="7">
    <source>
        <dbReference type="Proteomes" id="UP001140513"/>
    </source>
</evidence>
<comment type="caution">
    <text evidence="6">The sequence shown here is derived from an EMBL/GenBank/DDBJ whole genome shotgun (WGS) entry which is preliminary data.</text>
</comment>
<dbReference type="PANTHER" id="PTHR46640:SF1">
    <property type="entry name" value="FUNGAL LIPASE-LIKE DOMAIN-CONTAINING PROTEIN-RELATED"/>
    <property type="match status" value="1"/>
</dbReference>
<dbReference type="AlphaFoldDB" id="A0A9W8X9D6"/>
<feature type="region of interest" description="Disordered" evidence="3">
    <location>
        <begin position="138"/>
        <end position="170"/>
    </location>
</feature>
<accession>A0A9W8X9D6</accession>
<evidence type="ECO:0000256" key="4">
    <source>
        <dbReference type="SAM" id="SignalP"/>
    </source>
</evidence>
<dbReference type="RefSeq" id="XP_056065259.1">
    <property type="nucleotide sequence ID" value="XM_056221272.1"/>
</dbReference>
<gene>
    <name evidence="6" type="ORF">N0V89_012551</name>
</gene>
<dbReference type="Proteomes" id="UP001140513">
    <property type="component" value="Unassembled WGS sequence"/>
</dbReference>
<dbReference type="InterPro" id="IPR002921">
    <property type="entry name" value="Fungal_lipase-type"/>
</dbReference>
<dbReference type="PANTHER" id="PTHR46640">
    <property type="entry name" value="TRIACYLGLYCEROL LIPASE, PUTATIVE (AFU_ORTHOLOGUE AFUA_6G06510)-RELATED"/>
    <property type="match status" value="1"/>
</dbReference>
<evidence type="ECO:0000256" key="1">
    <source>
        <dbReference type="ARBA" id="ARBA00022729"/>
    </source>
</evidence>
<organism evidence="6 7">
    <name type="scientific">Didymosphaeria variabile</name>
    <dbReference type="NCBI Taxonomy" id="1932322"/>
    <lineage>
        <taxon>Eukaryota</taxon>
        <taxon>Fungi</taxon>
        <taxon>Dikarya</taxon>
        <taxon>Ascomycota</taxon>
        <taxon>Pezizomycotina</taxon>
        <taxon>Dothideomycetes</taxon>
        <taxon>Pleosporomycetidae</taxon>
        <taxon>Pleosporales</taxon>
        <taxon>Massarineae</taxon>
        <taxon>Didymosphaeriaceae</taxon>
        <taxon>Didymosphaeria</taxon>
    </lineage>
</organism>
<protein>
    <recommendedName>
        <fullName evidence="5">Fungal lipase-type domain-containing protein</fullName>
    </recommendedName>
</protein>
<keyword evidence="2" id="KW-0378">Hydrolase</keyword>
<dbReference type="GO" id="GO:0016787">
    <property type="term" value="F:hydrolase activity"/>
    <property type="evidence" value="ECO:0007669"/>
    <property type="project" value="UniProtKB-KW"/>
</dbReference>
<dbReference type="Gene3D" id="3.40.50.1820">
    <property type="entry name" value="alpha/beta hydrolase"/>
    <property type="match status" value="1"/>
</dbReference>
<sequence length="368" mass="40600">MASAFGLILCVICLAFLHSALGLAQTPLATRANDTITRELFFELEELARIVDISYCVGTAGLGIQKPFSCASHCGDEDFKDFELVTAWNTGPLFSDSCGYIALSHPPSRPRIILAFRGTYSIANTIVDLSTIPQEYVPYPGDDDDGATSDFLAPSPPPTAADEPPPADPPKCTNCTVHTGFYSSWLNTRKAILPALTEAIEAHPDYEIVLVGHSLGGAVAALAALDLKARGWSPRITTFGEPRVGNAELMAYINARFNISSNRETNLYHRVTHYDDPVPLLPLAEWGYTMHSEELFISQAGFTAGGGGYPPLRGRRRQQVYRWDGRRRPELGDYFWRLGLCVPGGDPKDWYRKYPKQPDEDVQEIDEL</sequence>
<dbReference type="OrthoDB" id="438440at2759"/>
<proteinExistence type="predicted"/>
<name>A0A9W8X9D6_9PLEO</name>
<dbReference type="InterPro" id="IPR029058">
    <property type="entry name" value="AB_hydrolase_fold"/>
</dbReference>
<keyword evidence="7" id="KW-1185">Reference proteome</keyword>
<feature type="chain" id="PRO_5040796198" description="Fungal lipase-type domain-containing protein" evidence="4">
    <location>
        <begin position="25"/>
        <end position="368"/>
    </location>
</feature>
<evidence type="ECO:0000313" key="6">
    <source>
        <dbReference type="EMBL" id="KAJ4344807.1"/>
    </source>
</evidence>
<keyword evidence="1 4" id="KW-0732">Signal</keyword>
<evidence type="ECO:0000259" key="5">
    <source>
        <dbReference type="Pfam" id="PF01764"/>
    </source>
</evidence>
<feature type="compositionally biased region" description="Pro residues" evidence="3">
    <location>
        <begin position="154"/>
        <end position="169"/>
    </location>
</feature>
<evidence type="ECO:0000256" key="2">
    <source>
        <dbReference type="ARBA" id="ARBA00022801"/>
    </source>
</evidence>
<dbReference type="Pfam" id="PF01764">
    <property type="entry name" value="Lipase_3"/>
    <property type="match status" value="1"/>
</dbReference>